<name>A0A4Z2IMY8_9TELE</name>
<dbReference type="EMBL" id="SRLO01000070">
    <property type="protein sequence ID" value="TNN78844.1"/>
    <property type="molecule type" value="Genomic_DNA"/>
</dbReference>
<accession>A0A4Z2IMY8</accession>
<evidence type="ECO:0000313" key="1">
    <source>
        <dbReference type="EMBL" id="TNN78844.1"/>
    </source>
</evidence>
<protein>
    <submittedName>
        <fullName evidence="1">Uncharacterized protein</fullName>
    </submittedName>
</protein>
<keyword evidence="2" id="KW-1185">Reference proteome</keyword>
<evidence type="ECO:0000313" key="2">
    <source>
        <dbReference type="Proteomes" id="UP000314294"/>
    </source>
</evidence>
<proteinExistence type="predicted"/>
<organism evidence="1 2">
    <name type="scientific">Liparis tanakae</name>
    <name type="common">Tanaka's snailfish</name>
    <dbReference type="NCBI Taxonomy" id="230148"/>
    <lineage>
        <taxon>Eukaryota</taxon>
        <taxon>Metazoa</taxon>
        <taxon>Chordata</taxon>
        <taxon>Craniata</taxon>
        <taxon>Vertebrata</taxon>
        <taxon>Euteleostomi</taxon>
        <taxon>Actinopterygii</taxon>
        <taxon>Neopterygii</taxon>
        <taxon>Teleostei</taxon>
        <taxon>Neoteleostei</taxon>
        <taxon>Acanthomorphata</taxon>
        <taxon>Eupercaria</taxon>
        <taxon>Perciformes</taxon>
        <taxon>Cottioidei</taxon>
        <taxon>Cottales</taxon>
        <taxon>Liparidae</taxon>
        <taxon>Liparis</taxon>
    </lineage>
</organism>
<gene>
    <name evidence="1" type="ORF">EYF80_011014</name>
</gene>
<comment type="caution">
    <text evidence="1">The sequence shown here is derived from an EMBL/GenBank/DDBJ whole genome shotgun (WGS) entry which is preliminary data.</text>
</comment>
<dbReference type="AlphaFoldDB" id="A0A4Z2IMY8"/>
<dbReference type="Proteomes" id="UP000314294">
    <property type="component" value="Unassembled WGS sequence"/>
</dbReference>
<sequence>MITTSASSLKTMETTWMPVAKRTLRQLTKATTKIAAAATHFTAACGGVHPLIRYDCAQFGIAETPKHGYQSTASPYYKAGPGAADGRQHKLGRYENPGSYHGSSDEGHRSYDPHFPLQEFSKFLVCPWKSITAPPKMITTSASSLKTMETTWMPVAKRVLRQLTAVSPKIATAATNFNTNCGGAQSL</sequence>
<reference evidence="1 2" key="1">
    <citation type="submission" date="2019-03" db="EMBL/GenBank/DDBJ databases">
        <title>First draft genome of Liparis tanakae, snailfish: a comprehensive survey of snailfish specific genes.</title>
        <authorList>
            <person name="Kim W."/>
            <person name="Song I."/>
            <person name="Jeong J.-H."/>
            <person name="Kim D."/>
            <person name="Kim S."/>
            <person name="Ryu S."/>
            <person name="Song J.Y."/>
            <person name="Lee S.K."/>
        </authorList>
    </citation>
    <scope>NUCLEOTIDE SEQUENCE [LARGE SCALE GENOMIC DNA]</scope>
    <source>
        <tissue evidence="1">Muscle</tissue>
    </source>
</reference>